<accession>A0A5J4UXH0</accession>
<dbReference type="EMBL" id="SNRW01011235">
    <property type="protein sequence ID" value="KAA6375426.1"/>
    <property type="molecule type" value="Genomic_DNA"/>
</dbReference>
<evidence type="ECO:0000313" key="3">
    <source>
        <dbReference type="Proteomes" id="UP000324800"/>
    </source>
</evidence>
<protein>
    <submittedName>
        <fullName evidence="2">Uncharacterized protein</fullName>
    </submittedName>
</protein>
<reference evidence="2 3" key="1">
    <citation type="submission" date="2019-03" db="EMBL/GenBank/DDBJ databases">
        <title>Single cell metagenomics reveals metabolic interactions within the superorganism composed of flagellate Streblomastix strix and complex community of Bacteroidetes bacteria on its surface.</title>
        <authorList>
            <person name="Treitli S.C."/>
            <person name="Kolisko M."/>
            <person name="Husnik F."/>
            <person name="Keeling P."/>
            <person name="Hampl V."/>
        </authorList>
    </citation>
    <scope>NUCLEOTIDE SEQUENCE [LARGE SCALE GENOMIC DNA]</scope>
    <source>
        <strain evidence="2">ST1C</strain>
    </source>
</reference>
<gene>
    <name evidence="2" type="ORF">EZS28_029048</name>
</gene>
<proteinExistence type="predicted"/>
<feature type="compositionally biased region" description="Polar residues" evidence="1">
    <location>
        <begin position="30"/>
        <end position="44"/>
    </location>
</feature>
<comment type="caution">
    <text evidence="2">The sequence shown here is derived from an EMBL/GenBank/DDBJ whole genome shotgun (WGS) entry which is preliminary data.</text>
</comment>
<feature type="region of interest" description="Disordered" evidence="1">
    <location>
        <begin position="26"/>
        <end position="50"/>
    </location>
</feature>
<sequence>MPPTRALMHVEQQWVCYSEFKASKKIGQSDLHSSKQQRNKMQQQETREKKNHIAEIHGASVVHLDDNAWQLNTSI</sequence>
<dbReference type="AlphaFoldDB" id="A0A5J4UXH0"/>
<evidence type="ECO:0000313" key="2">
    <source>
        <dbReference type="EMBL" id="KAA6375426.1"/>
    </source>
</evidence>
<organism evidence="2 3">
    <name type="scientific">Streblomastix strix</name>
    <dbReference type="NCBI Taxonomy" id="222440"/>
    <lineage>
        <taxon>Eukaryota</taxon>
        <taxon>Metamonada</taxon>
        <taxon>Preaxostyla</taxon>
        <taxon>Oxymonadida</taxon>
        <taxon>Streblomastigidae</taxon>
        <taxon>Streblomastix</taxon>
    </lineage>
</organism>
<evidence type="ECO:0000256" key="1">
    <source>
        <dbReference type="SAM" id="MobiDB-lite"/>
    </source>
</evidence>
<dbReference type="Proteomes" id="UP000324800">
    <property type="component" value="Unassembled WGS sequence"/>
</dbReference>
<name>A0A5J4UXH0_9EUKA</name>